<organism evidence="2 3">
    <name type="scientific">Streptomyces termitum</name>
    <dbReference type="NCBI Taxonomy" id="67368"/>
    <lineage>
        <taxon>Bacteria</taxon>
        <taxon>Bacillati</taxon>
        <taxon>Actinomycetota</taxon>
        <taxon>Actinomycetes</taxon>
        <taxon>Kitasatosporales</taxon>
        <taxon>Streptomycetaceae</taxon>
        <taxon>Streptomyces</taxon>
    </lineage>
</organism>
<protein>
    <submittedName>
        <fullName evidence="2">Uncharacterized protein</fullName>
    </submittedName>
</protein>
<reference evidence="2" key="1">
    <citation type="journal article" date="2014" name="Int. J. Syst. Evol. Microbiol.">
        <title>Complete genome sequence of Corynebacterium casei LMG S-19264T (=DSM 44701T), isolated from a smear-ripened cheese.</title>
        <authorList>
            <consortium name="US DOE Joint Genome Institute (JGI-PGF)"/>
            <person name="Walter F."/>
            <person name="Albersmeier A."/>
            <person name="Kalinowski J."/>
            <person name="Ruckert C."/>
        </authorList>
    </citation>
    <scope>NUCLEOTIDE SEQUENCE</scope>
    <source>
        <strain evidence="2">JCM 4518</strain>
    </source>
</reference>
<evidence type="ECO:0000313" key="3">
    <source>
        <dbReference type="Proteomes" id="UP000644020"/>
    </source>
</evidence>
<sequence>MDFEIGGSLDEFCAAKFGTRPSFNSCAPGSWNLVDEGRRAVWNAACARFGRCVDHGGGDPVARPAAKEPLAVDEAQVLTAALGSRDRPIRKPPKCCGTDGCTGEPGPGRVDHRLDAAAPPGVARGSGAGASPAGPGAGRRGAA</sequence>
<feature type="compositionally biased region" description="Low complexity" evidence="1">
    <location>
        <begin position="116"/>
        <end position="134"/>
    </location>
</feature>
<gene>
    <name evidence="2" type="ORF">GCM10010305_21860</name>
</gene>
<keyword evidence="3" id="KW-1185">Reference proteome</keyword>
<accession>A0A918W7Q9</accession>
<dbReference type="EMBL" id="BMUL01000004">
    <property type="protein sequence ID" value="GHA78225.1"/>
    <property type="molecule type" value="Genomic_DNA"/>
</dbReference>
<dbReference type="RefSeq" id="WP_189976374.1">
    <property type="nucleotide sequence ID" value="NZ_BMUL01000004.1"/>
</dbReference>
<name>A0A918W7Q9_9ACTN</name>
<dbReference type="Proteomes" id="UP000644020">
    <property type="component" value="Unassembled WGS sequence"/>
</dbReference>
<evidence type="ECO:0000256" key="1">
    <source>
        <dbReference type="SAM" id="MobiDB-lite"/>
    </source>
</evidence>
<feature type="region of interest" description="Disordered" evidence="1">
    <location>
        <begin position="82"/>
        <end position="143"/>
    </location>
</feature>
<dbReference type="AlphaFoldDB" id="A0A918W7Q9"/>
<comment type="caution">
    <text evidence="2">The sequence shown here is derived from an EMBL/GenBank/DDBJ whole genome shotgun (WGS) entry which is preliminary data.</text>
</comment>
<reference evidence="2" key="2">
    <citation type="submission" date="2020-09" db="EMBL/GenBank/DDBJ databases">
        <authorList>
            <person name="Sun Q."/>
            <person name="Ohkuma M."/>
        </authorList>
    </citation>
    <scope>NUCLEOTIDE SEQUENCE</scope>
    <source>
        <strain evidence="2">JCM 4518</strain>
    </source>
</reference>
<evidence type="ECO:0000313" key="2">
    <source>
        <dbReference type="EMBL" id="GHA78225.1"/>
    </source>
</evidence>
<proteinExistence type="predicted"/>